<dbReference type="Gene3D" id="3.10.20.90">
    <property type="entry name" value="Phosphatidylinositol 3-kinase Catalytic Subunit, Chain A, domain 1"/>
    <property type="match status" value="2"/>
</dbReference>
<name>A0A1E1X191_9ACAR</name>
<dbReference type="GO" id="GO:0043161">
    <property type="term" value="P:proteasome-mediated ubiquitin-dependent protein catabolic process"/>
    <property type="evidence" value="ECO:0007669"/>
    <property type="project" value="TreeGrafter"/>
</dbReference>
<organism evidence="2">
    <name type="scientific">Amblyomma aureolatum</name>
    <dbReference type="NCBI Taxonomy" id="187763"/>
    <lineage>
        <taxon>Eukaryota</taxon>
        <taxon>Metazoa</taxon>
        <taxon>Ecdysozoa</taxon>
        <taxon>Arthropoda</taxon>
        <taxon>Chelicerata</taxon>
        <taxon>Arachnida</taxon>
        <taxon>Acari</taxon>
        <taxon>Parasitiformes</taxon>
        <taxon>Ixodida</taxon>
        <taxon>Ixodoidea</taxon>
        <taxon>Ixodidae</taxon>
        <taxon>Amblyomminae</taxon>
        <taxon>Amblyomma</taxon>
    </lineage>
</organism>
<dbReference type="PANTHER" id="PTHR10621">
    <property type="entry name" value="UV EXCISION REPAIR PROTEIN RAD23"/>
    <property type="match status" value="1"/>
</dbReference>
<dbReference type="GO" id="GO:0070628">
    <property type="term" value="F:proteasome binding"/>
    <property type="evidence" value="ECO:0007669"/>
    <property type="project" value="TreeGrafter"/>
</dbReference>
<feature type="non-terminal residue" evidence="2">
    <location>
        <position position="1"/>
    </location>
</feature>
<dbReference type="EMBL" id="GFAC01006148">
    <property type="protein sequence ID" value="JAT93040.1"/>
    <property type="molecule type" value="mRNA"/>
</dbReference>
<dbReference type="GO" id="GO:0043130">
    <property type="term" value="F:ubiquitin binding"/>
    <property type="evidence" value="ECO:0007669"/>
    <property type="project" value="TreeGrafter"/>
</dbReference>
<evidence type="ECO:0000259" key="1">
    <source>
        <dbReference type="PROSITE" id="PS50053"/>
    </source>
</evidence>
<dbReference type="GO" id="GO:0005829">
    <property type="term" value="C:cytosol"/>
    <property type="evidence" value="ECO:0007669"/>
    <property type="project" value="TreeGrafter"/>
</dbReference>
<evidence type="ECO:0000313" key="2">
    <source>
        <dbReference type="EMBL" id="JAT93040.1"/>
    </source>
</evidence>
<dbReference type="Pfam" id="PF00240">
    <property type="entry name" value="ubiquitin"/>
    <property type="match status" value="2"/>
</dbReference>
<dbReference type="CDD" id="cd17039">
    <property type="entry name" value="Ubl_ubiquitin_like"/>
    <property type="match status" value="2"/>
</dbReference>
<dbReference type="AlphaFoldDB" id="A0A1E1X191"/>
<feature type="domain" description="Ubiquitin-like" evidence="1">
    <location>
        <begin position="92"/>
        <end position="164"/>
    </location>
</feature>
<dbReference type="GO" id="GO:0031593">
    <property type="term" value="F:polyubiquitin modification-dependent protein binding"/>
    <property type="evidence" value="ECO:0007669"/>
    <property type="project" value="TreeGrafter"/>
</dbReference>
<dbReference type="PROSITE" id="PS50053">
    <property type="entry name" value="UBIQUITIN_2"/>
    <property type="match status" value="2"/>
</dbReference>
<dbReference type="InterPro" id="IPR029071">
    <property type="entry name" value="Ubiquitin-like_domsf"/>
</dbReference>
<protein>
    <submittedName>
        <fullName evidence="2">Putative polyubiquitin</fullName>
    </submittedName>
</protein>
<feature type="domain" description="Ubiquitin-like" evidence="1">
    <location>
        <begin position="4"/>
        <end position="79"/>
    </location>
</feature>
<dbReference type="InterPro" id="IPR000626">
    <property type="entry name" value="Ubiquitin-like_dom"/>
</dbReference>
<dbReference type="SUPFAM" id="SSF54236">
    <property type="entry name" value="Ubiquitin-like"/>
    <property type="match status" value="2"/>
</dbReference>
<proteinExistence type="evidence at transcript level"/>
<accession>A0A1E1X191</accession>
<dbReference type="GO" id="GO:0005654">
    <property type="term" value="C:nucleoplasm"/>
    <property type="evidence" value="ECO:0007669"/>
    <property type="project" value="TreeGrafter"/>
</dbReference>
<dbReference type="PANTHER" id="PTHR10621:SF0">
    <property type="entry name" value="UV EXCISION REPAIR PROTEIN RAD23"/>
    <property type="match status" value="1"/>
</dbReference>
<sequence>SKLLQLTVRSLMNRATLVEAFDSDTVLDLKLLLQDVLLFPVDQQLLVFRYEALADGDTLAECGLTDGCELVLIVRMLGGDPTPVVPDEAAPMDLSIRIRRGKCVVVKTCLAATVGSVKRSIEKITVMPVAQQIITFRGEDMDGEKTLAHYELRDRCCVYLSLNQCVDTSSPPTVEDRVPSEEGPAEVLTGLLTRLYDLFF</sequence>
<reference evidence="2" key="1">
    <citation type="journal article" date="2017" name="Front. Cell. Infect. Microbiol.">
        <title>The Distinct Transcriptional Response of the Midgut of Amblyomma sculptum and Amblyomma aureolatum Ticks to Rickettsia rickettsii Correlates to Their Differences in Susceptibility to Infection.</title>
        <authorList>
            <person name="Martins L.A."/>
            <person name="Galletti M.F.B.M."/>
            <person name="Ribeiro J.M."/>
            <person name="Fujita A."/>
            <person name="Costa F.B."/>
            <person name="Labruna M.B."/>
            <person name="Daffre S."/>
            <person name="Fogaca A.C."/>
        </authorList>
    </citation>
    <scope>NUCLEOTIDE SEQUENCE</scope>
</reference>
<dbReference type="SMART" id="SM00213">
    <property type="entry name" value="UBQ"/>
    <property type="match status" value="2"/>
</dbReference>